<feature type="transmembrane region" description="Helical" evidence="1">
    <location>
        <begin position="96"/>
        <end position="115"/>
    </location>
</feature>
<sequence length="129" mass="14313">MTARRCQECGQTLPPTYQPPADEDWSTGIFGCTKDTDSCLTGLFCPCVLFGRNVENLNADISQRAACVGHIICVEGGMTFAALTSVLNGIDPQTLFLIYEGLFFAWWMCGIYTSMARQSLQKKYHLKVI</sequence>
<keyword evidence="1" id="KW-0472">Membrane</keyword>
<gene>
    <name evidence="2" type="ORF">HYC85_016645</name>
</gene>
<protein>
    <recommendedName>
        <fullName evidence="4">Cell number regulator 6</fullName>
    </recommendedName>
</protein>
<dbReference type="Pfam" id="PF04749">
    <property type="entry name" value="PLAC8"/>
    <property type="match status" value="1"/>
</dbReference>
<dbReference type="EMBL" id="JACBKZ010000007">
    <property type="protein sequence ID" value="KAF5946417.1"/>
    <property type="molecule type" value="Genomic_DNA"/>
</dbReference>
<organism evidence="2 3">
    <name type="scientific">Camellia sinensis</name>
    <name type="common">Tea plant</name>
    <name type="synonym">Thea sinensis</name>
    <dbReference type="NCBI Taxonomy" id="4442"/>
    <lineage>
        <taxon>Eukaryota</taxon>
        <taxon>Viridiplantae</taxon>
        <taxon>Streptophyta</taxon>
        <taxon>Embryophyta</taxon>
        <taxon>Tracheophyta</taxon>
        <taxon>Spermatophyta</taxon>
        <taxon>Magnoliopsida</taxon>
        <taxon>eudicotyledons</taxon>
        <taxon>Gunneridae</taxon>
        <taxon>Pentapetalae</taxon>
        <taxon>asterids</taxon>
        <taxon>Ericales</taxon>
        <taxon>Theaceae</taxon>
        <taxon>Camellia</taxon>
    </lineage>
</organism>
<name>A0A7J7H1D8_CAMSI</name>
<reference evidence="2 3" key="2">
    <citation type="submission" date="2020-07" db="EMBL/GenBank/DDBJ databases">
        <title>Genome assembly of wild tea tree DASZ reveals pedigree and selection history of tea varieties.</title>
        <authorList>
            <person name="Zhang W."/>
        </authorList>
    </citation>
    <scope>NUCLEOTIDE SEQUENCE [LARGE SCALE GENOMIC DNA]</scope>
    <source>
        <strain evidence="3">cv. G240</strain>
        <tissue evidence="2">Leaf</tissue>
    </source>
</reference>
<keyword evidence="1" id="KW-1133">Transmembrane helix</keyword>
<reference evidence="3" key="1">
    <citation type="journal article" date="2020" name="Nat. Commun.">
        <title>Genome assembly of wild tea tree DASZ reveals pedigree and selection history of tea varieties.</title>
        <authorList>
            <person name="Zhang W."/>
            <person name="Zhang Y."/>
            <person name="Qiu H."/>
            <person name="Guo Y."/>
            <person name="Wan H."/>
            <person name="Zhang X."/>
            <person name="Scossa F."/>
            <person name="Alseekh S."/>
            <person name="Zhang Q."/>
            <person name="Wang P."/>
            <person name="Xu L."/>
            <person name="Schmidt M.H."/>
            <person name="Jia X."/>
            <person name="Li D."/>
            <person name="Zhu A."/>
            <person name="Guo F."/>
            <person name="Chen W."/>
            <person name="Ni D."/>
            <person name="Usadel B."/>
            <person name="Fernie A.R."/>
            <person name="Wen W."/>
        </authorList>
    </citation>
    <scope>NUCLEOTIDE SEQUENCE [LARGE SCALE GENOMIC DNA]</scope>
    <source>
        <strain evidence="3">cv. G240</strain>
    </source>
</reference>
<evidence type="ECO:0000313" key="2">
    <source>
        <dbReference type="EMBL" id="KAF5946417.1"/>
    </source>
</evidence>
<comment type="caution">
    <text evidence="2">The sequence shown here is derived from an EMBL/GenBank/DDBJ whole genome shotgun (WGS) entry which is preliminary data.</text>
</comment>
<keyword evidence="1" id="KW-0812">Transmembrane</keyword>
<keyword evidence="3" id="KW-1185">Reference proteome</keyword>
<evidence type="ECO:0000313" key="3">
    <source>
        <dbReference type="Proteomes" id="UP000593564"/>
    </source>
</evidence>
<accession>A0A7J7H1D8</accession>
<dbReference type="NCBIfam" id="TIGR01571">
    <property type="entry name" value="A_thal_Cys_rich"/>
    <property type="match status" value="1"/>
</dbReference>
<proteinExistence type="predicted"/>
<feature type="transmembrane region" description="Helical" evidence="1">
    <location>
        <begin position="67"/>
        <end position="90"/>
    </location>
</feature>
<evidence type="ECO:0008006" key="4">
    <source>
        <dbReference type="Google" id="ProtNLM"/>
    </source>
</evidence>
<dbReference type="AlphaFoldDB" id="A0A7J7H1D8"/>
<dbReference type="Proteomes" id="UP000593564">
    <property type="component" value="Unassembled WGS sequence"/>
</dbReference>
<dbReference type="PANTHER" id="PTHR15907">
    <property type="entry name" value="DUF614 FAMILY PROTEIN-RELATED"/>
    <property type="match status" value="1"/>
</dbReference>
<dbReference type="InterPro" id="IPR006461">
    <property type="entry name" value="PLAC_motif_containing"/>
</dbReference>
<evidence type="ECO:0000256" key="1">
    <source>
        <dbReference type="SAM" id="Phobius"/>
    </source>
</evidence>